<dbReference type="PROSITE" id="PS00211">
    <property type="entry name" value="ABC_TRANSPORTER_1"/>
    <property type="match status" value="1"/>
</dbReference>
<feature type="domain" description="ABC transporter" evidence="9">
    <location>
        <begin position="265"/>
        <end position="509"/>
    </location>
</feature>
<dbReference type="RefSeq" id="WP_343878808.1">
    <property type="nucleotide sequence ID" value="NZ_BAAAIJ010000032.1"/>
</dbReference>
<evidence type="ECO:0000313" key="11">
    <source>
        <dbReference type="Proteomes" id="UP001597307"/>
    </source>
</evidence>
<dbReference type="NCBIfam" id="NF040905">
    <property type="entry name" value="GguA"/>
    <property type="match status" value="1"/>
</dbReference>
<feature type="domain" description="ABC transporter" evidence="9">
    <location>
        <begin position="7"/>
        <end position="244"/>
    </location>
</feature>
<evidence type="ECO:0000256" key="1">
    <source>
        <dbReference type="ARBA" id="ARBA00022448"/>
    </source>
</evidence>
<dbReference type="InterPro" id="IPR027417">
    <property type="entry name" value="P-loop_NTPase"/>
</dbReference>
<evidence type="ECO:0000256" key="3">
    <source>
        <dbReference type="ARBA" id="ARBA00022597"/>
    </source>
</evidence>
<reference evidence="11" key="1">
    <citation type="journal article" date="2019" name="Int. J. Syst. Evol. Microbiol.">
        <title>The Global Catalogue of Microorganisms (GCM) 10K type strain sequencing project: providing services to taxonomists for standard genome sequencing and annotation.</title>
        <authorList>
            <consortium name="The Broad Institute Genomics Platform"/>
            <consortium name="The Broad Institute Genome Sequencing Center for Infectious Disease"/>
            <person name="Wu L."/>
            <person name="Ma J."/>
        </authorList>
    </citation>
    <scope>NUCLEOTIDE SEQUENCE [LARGE SCALE GENOMIC DNA]</scope>
    <source>
        <strain evidence="11">JCM 11496</strain>
    </source>
</reference>
<organism evidence="10 11">
    <name type="scientific">Arthrobacter flavus</name>
    <dbReference type="NCBI Taxonomy" id="95172"/>
    <lineage>
        <taxon>Bacteria</taxon>
        <taxon>Bacillati</taxon>
        <taxon>Actinomycetota</taxon>
        <taxon>Actinomycetes</taxon>
        <taxon>Micrococcales</taxon>
        <taxon>Micrococcaceae</taxon>
        <taxon>Arthrobacter</taxon>
    </lineage>
</organism>
<dbReference type="SMART" id="SM00382">
    <property type="entry name" value="AAA"/>
    <property type="match status" value="2"/>
</dbReference>
<evidence type="ECO:0000256" key="4">
    <source>
        <dbReference type="ARBA" id="ARBA00022737"/>
    </source>
</evidence>
<dbReference type="InterPro" id="IPR003593">
    <property type="entry name" value="AAA+_ATPase"/>
</dbReference>
<name>A0ABW4Q939_9MICC</name>
<evidence type="ECO:0000259" key="9">
    <source>
        <dbReference type="PROSITE" id="PS50893"/>
    </source>
</evidence>
<dbReference type="Pfam" id="PF00005">
    <property type="entry name" value="ABC_tran"/>
    <property type="match status" value="2"/>
</dbReference>
<dbReference type="Proteomes" id="UP001597307">
    <property type="component" value="Unassembled WGS sequence"/>
</dbReference>
<keyword evidence="7" id="KW-1278">Translocase</keyword>
<accession>A0ABW4Q939</accession>
<evidence type="ECO:0000313" key="10">
    <source>
        <dbReference type="EMBL" id="MFD1847251.1"/>
    </source>
</evidence>
<keyword evidence="5" id="KW-0547">Nucleotide-binding</keyword>
<gene>
    <name evidence="10" type="primary">mmsA</name>
    <name evidence="10" type="ORF">ACFSFX_11655</name>
</gene>
<dbReference type="CDD" id="cd03216">
    <property type="entry name" value="ABC_Carb_Monos_I"/>
    <property type="match status" value="1"/>
</dbReference>
<dbReference type="EMBL" id="JBHUGA010000040">
    <property type="protein sequence ID" value="MFD1847251.1"/>
    <property type="molecule type" value="Genomic_DNA"/>
</dbReference>
<keyword evidence="11" id="KW-1185">Reference proteome</keyword>
<dbReference type="InterPro" id="IPR003439">
    <property type="entry name" value="ABC_transporter-like_ATP-bd"/>
</dbReference>
<dbReference type="PANTHER" id="PTHR43790:SF1">
    <property type="entry name" value="XYLOSE IMPORT ATP-BINDING PROTEIN XYLG"/>
    <property type="match status" value="1"/>
</dbReference>
<keyword evidence="4" id="KW-0677">Repeat</keyword>
<protein>
    <submittedName>
        <fullName evidence="10">Multiple monosaccharide ABC transporter ATP-binding protein</fullName>
    </submittedName>
</protein>
<dbReference type="PROSITE" id="PS50893">
    <property type="entry name" value="ABC_TRANSPORTER_2"/>
    <property type="match status" value="2"/>
</dbReference>
<keyword evidence="2" id="KW-1003">Cell membrane</keyword>
<evidence type="ECO:0000256" key="8">
    <source>
        <dbReference type="ARBA" id="ARBA00023136"/>
    </source>
</evidence>
<dbReference type="GO" id="GO:0005524">
    <property type="term" value="F:ATP binding"/>
    <property type="evidence" value="ECO:0007669"/>
    <property type="project" value="UniProtKB-KW"/>
</dbReference>
<dbReference type="InterPro" id="IPR017871">
    <property type="entry name" value="ABC_transporter-like_CS"/>
</dbReference>
<keyword evidence="1" id="KW-0813">Transport</keyword>
<evidence type="ECO:0000256" key="2">
    <source>
        <dbReference type="ARBA" id="ARBA00022475"/>
    </source>
</evidence>
<sequence>MEHHKILEMRSITKEFPGVKALDQVSITVEAGEIHAICGENGAGKSTLMKVLSGLYPYGTYDGSIIFQGEEVQFKDIRSSESAGIVIIHQELALIPELSIAENIFLGNEPGRGGIIDWDSVNSQTLELMARVGLREEANTPVKDIGVGKQQLVEIAKALSKQVKLLILDEPTAALNESDSQHLLDLMAGLRSKGITCIMISHKLNEIEQIADSITIIRDGKTIETLHVKNDGVDEDRIIRGMVGRSLESRFPDHTPTIGETFFEVRNWTVGHPAVADRLVCKGSNFKVRRGEIVGFAGLMGAGRTELARSIFGRSYGNFISGEIYKDGELVNLKSVPSAIRHGLAYVTEDRKSLGLNLLDDIKTTTVSAALKKITRGLVVDNDQEFVVAEKYRKSLRTKTPSVNEGVAKLSGGNQQKVVLAKWMFTDPDLLILDEPTRGIDVGAKYEIYGIIQELANQGKGVIVISSELPELLGISDRIYTIFEGAITGELARGEANQESLMKLMTARRKTA</sequence>
<dbReference type="InterPro" id="IPR050107">
    <property type="entry name" value="ABC_carbohydrate_import_ATPase"/>
</dbReference>
<dbReference type="InterPro" id="IPR053466">
    <property type="entry name" value="L-arabinose_ABC_transporter"/>
</dbReference>
<comment type="caution">
    <text evidence="10">The sequence shown here is derived from an EMBL/GenBank/DDBJ whole genome shotgun (WGS) entry which is preliminary data.</text>
</comment>
<dbReference type="CDD" id="cd03215">
    <property type="entry name" value="ABC_Carb_Monos_II"/>
    <property type="match status" value="1"/>
</dbReference>
<keyword evidence="6 10" id="KW-0067">ATP-binding</keyword>
<keyword evidence="3" id="KW-0762">Sugar transport</keyword>
<keyword evidence="8" id="KW-0472">Membrane</keyword>
<dbReference type="PANTHER" id="PTHR43790">
    <property type="entry name" value="CARBOHYDRATE TRANSPORT ATP-BINDING PROTEIN MG119-RELATED"/>
    <property type="match status" value="1"/>
</dbReference>
<proteinExistence type="predicted"/>
<evidence type="ECO:0000256" key="5">
    <source>
        <dbReference type="ARBA" id="ARBA00022741"/>
    </source>
</evidence>
<dbReference type="Gene3D" id="3.40.50.300">
    <property type="entry name" value="P-loop containing nucleotide triphosphate hydrolases"/>
    <property type="match status" value="2"/>
</dbReference>
<evidence type="ECO:0000256" key="7">
    <source>
        <dbReference type="ARBA" id="ARBA00022967"/>
    </source>
</evidence>
<dbReference type="SUPFAM" id="SSF52540">
    <property type="entry name" value="P-loop containing nucleoside triphosphate hydrolases"/>
    <property type="match status" value="2"/>
</dbReference>
<evidence type="ECO:0000256" key="6">
    <source>
        <dbReference type="ARBA" id="ARBA00022840"/>
    </source>
</evidence>